<dbReference type="RefSeq" id="WP_327600199.1">
    <property type="nucleotide sequence ID" value="NZ_JAYXHS010000003.1"/>
</dbReference>
<dbReference type="SUPFAM" id="SSF53756">
    <property type="entry name" value="UDP-Glycosyltransferase/glycogen phosphorylase"/>
    <property type="match status" value="1"/>
</dbReference>
<dbReference type="CDD" id="cd03801">
    <property type="entry name" value="GT4_PimA-like"/>
    <property type="match status" value="1"/>
</dbReference>
<evidence type="ECO:0000313" key="1">
    <source>
        <dbReference type="EMBL" id="MEC5387222.1"/>
    </source>
</evidence>
<dbReference type="InterPro" id="IPR017521">
    <property type="entry name" value="Sugar_tfrase_PEP-CTERM_Stp1"/>
</dbReference>
<keyword evidence="2" id="KW-1185">Reference proteome</keyword>
<protein>
    <submittedName>
        <fullName evidence="1">TIGR03087 family PEP-CTERM/XrtA system glycosyltransferase</fullName>
    </submittedName>
</protein>
<organism evidence="1 2">
    <name type="scientific">Uliginosibacterium silvisoli</name>
    <dbReference type="NCBI Taxonomy" id="3114758"/>
    <lineage>
        <taxon>Bacteria</taxon>
        <taxon>Pseudomonadati</taxon>
        <taxon>Pseudomonadota</taxon>
        <taxon>Betaproteobacteria</taxon>
        <taxon>Rhodocyclales</taxon>
        <taxon>Zoogloeaceae</taxon>
        <taxon>Uliginosibacterium</taxon>
    </lineage>
</organism>
<comment type="caution">
    <text evidence="1">The sequence shown here is derived from an EMBL/GenBank/DDBJ whole genome shotgun (WGS) entry which is preliminary data.</text>
</comment>
<evidence type="ECO:0000313" key="2">
    <source>
        <dbReference type="Proteomes" id="UP001331561"/>
    </source>
</evidence>
<dbReference type="EMBL" id="JAYXHS010000003">
    <property type="protein sequence ID" value="MEC5387222.1"/>
    <property type="molecule type" value="Genomic_DNA"/>
</dbReference>
<accession>A0ABU6K6E4</accession>
<dbReference type="PANTHER" id="PTHR12526">
    <property type="entry name" value="GLYCOSYLTRANSFERASE"/>
    <property type="match status" value="1"/>
</dbReference>
<dbReference type="NCBIfam" id="TIGR03087">
    <property type="entry name" value="stp1"/>
    <property type="match status" value="1"/>
</dbReference>
<dbReference type="PANTHER" id="PTHR12526:SF600">
    <property type="entry name" value="GLYCOSYL TRANSFERASE GROUP 1"/>
    <property type="match status" value="1"/>
</dbReference>
<dbReference type="Gene3D" id="3.40.50.2000">
    <property type="entry name" value="Glycogen Phosphorylase B"/>
    <property type="match status" value="2"/>
</dbReference>
<sequence>MEVPSQVPLPQSAKPHLLFLVHRIPFPPNKGDKVRSYHLLKFLAQHYQVHLGTFVDYADDWQYVPALDEFCASVCAERISPRLARVLSLRGLLGGEALSLPFYRNRRMANWVRDTVGAHRIERAVVFSSPMAQYIDGGIAGHCVVDFVDVDSAKWTRYAEDRSGLMAWLYRREGLRLAAFEREVAQRVAASVLVSEAEAALFKSVAPEAVSRTHAIGNGVNADSFSPQHDFTSPYATGERPVVFTGAMDYWPNIDAVCYFADEVWPAVLARYPDARFHIVGMNPSEAVRALAARPGINVTGTVPDVRPWLRHAHAVVAPLRVARGVQNKILEAMAMGRPVVASATCAVGISARQGEELFVADATPEWVEAVSSLLADTARAEQAGQLARQRVLSDYSWEAHLQQFRQLIEGERKPLVGSVGAASVGQGHMNERSNDC</sequence>
<proteinExistence type="predicted"/>
<reference evidence="1 2" key="1">
    <citation type="submission" date="2024-01" db="EMBL/GenBank/DDBJ databases">
        <title>Uliginosibacterium soil sp. nov.</title>
        <authorList>
            <person name="Lv Y."/>
        </authorList>
    </citation>
    <scope>NUCLEOTIDE SEQUENCE [LARGE SCALE GENOMIC DNA]</scope>
    <source>
        <strain evidence="1 2">H3</strain>
    </source>
</reference>
<dbReference type="Pfam" id="PF13692">
    <property type="entry name" value="Glyco_trans_1_4"/>
    <property type="match status" value="1"/>
</dbReference>
<name>A0ABU6K6E4_9RHOO</name>
<gene>
    <name evidence="1" type="ORF">VVD49_15945</name>
</gene>
<dbReference type="Proteomes" id="UP001331561">
    <property type="component" value="Unassembled WGS sequence"/>
</dbReference>